<feature type="region of interest" description="Disordered" evidence="6">
    <location>
        <begin position="2119"/>
        <end position="2192"/>
    </location>
</feature>
<dbReference type="CDD" id="cd04494">
    <property type="entry name" value="BRCA2DBD_OB2"/>
    <property type="match status" value="1"/>
</dbReference>
<evidence type="ECO:0000313" key="9">
    <source>
        <dbReference type="Proteomes" id="UP001311232"/>
    </source>
</evidence>
<dbReference type="SUPFAM" id="SSF50249">
    <property type="entry name" value="Nucleic acid-binding proteins"/>
    <property type="match status" value="3"/>
</dbReference>
<evidence type="ECO:0000256" key="4">
    <source>
        <dbReference type="ARBA" id="ARBA00023172"/>
    </source>
</evidence>
<gene>
    <name evidence="8" type="ORF">CRENBAI_000486</name>
</gene>
<feature type="region of interest" description="Disordered" evidence="6">
    <location>
        <begin position="1748"/>
        <end position="1769"/>
    </location>
</feature>
<feature type="compositionally biased region" description="Polar residues" evidence="6">
    <location>
        <begin position="2943"/>
        <end position="2959"/>
    </location>
</feature>
<dbReference type="SUPFAM" id="SSF81872">
    <property type="entry name" value="BRCA2 helical domain"/>
    <property type="match status" value="1"/>
</dbReference>
<dbReference type="InterPro" id="IPR015252">
    <property type="entry name" value="BRCA2_hlx"/>
</dbReference>
<keyword evidence="9" id="KW-1185">Reference proteome</keyword>
<feature type="region of interest" description="Disordered" evidence="6">
    <location>
        <begin position="2943"/>
        <end position="3005"/>
    </location>
</feature>
<dbReference type="CDD" id="cd04495">
    <property type="entry name" value="BRCA2DBD_OB3"/>
    <property type="match status" value="1"/>
</dbReference>
<dbReference type="SUPFAM" id="SSF81878">
    <property type="entry name" value="BRCA2 tower domain"/>
    <property type="match status" value="1"/>
</dbReference>
<dbReference type="InterPro" id="IPR015188">
    <property type="entry name" value="BRCA2_OB_3"/>
</dbReference>
<dbReference type="InterPro" id="IPR002093">
    <property type="entry name" value="BRCA2_repeat"/>
</dbReference>
<dbReference type="InterPro" id="IPR012340">
    <property type="entry name" value="NA-bd_OB-fold"/>
</dbReference>
<feature type="region of interest" description="Disordered" evidence="6">
    <location>
        <begin position="579"/>
        <end position="660"/>
    </location>
</feature>
<feature type="compositionally biased region" description="Polar residues" evidence="6">
    <location>
        <begin position="1748"/>
        <end position="1759"/>
    </location>
</feature>
<feature type="compositionally biased region" description="Basic and acidic residues" evidence="6">
    <location>
        <begin position="2047"/>
        <end position="2063"/>
    </location>
</feature>
<feature type="domain" description="Tower" evidence="7">
    <location>
        <begin position="2584"/>
        <end position="2625"/>
    </location>
</feature>
<keyword evidence="1" id="KW-0677">Repeat</keyword>
<feature type="region of interest" description="Disordered" evidence="6">
    <location>
        <begin position="2046"/>
        <end position="2107"/>
    </location>
</feature>
<dbReference type="Proteomes" id="UP001311232">
    <property type="component" value="Unassembled WGS sequence"/>
</dbReference>
<feature type="region of interest" description="Disordered" evidence="6">
    <location>
        <begin position="766"/>
        <end position="791"/>
    </location>
</feature>
<evidence type="ECO:0000256" key="5">
    <source>
        <dbReference type="ARBA" id="ARBA00023204"/>
    </source>
</evidence>
<feature type="compositionally biased region" description="Basic and acidic residues" evidence="6">
    <location>
        <begin position="2168"/>
        <end position="2183"/>
    </location>
</feature>
<keyword evidence="4" id="KW-0233">DNA recombination</keyword>
<dbReference type="Pfam" id="PF09103">
    <property type="entry name" value="BRCA-2_OB1"/>
    <property type="match status" value="1"/>
</dbReference>
<dbReference type="Pfam" id="PF09121">
    <property type="entry name" value="Tower"/>
    <property type="match status" value="1"/>
</dbReference>
<accession>A0AAV9S968</accession>
<evidence type="ECO:0000256" key="3">
    <source>
        <dbReference type="ARBA" id="ARBA00023125"/>
    </source>
</evidence>
<dbReference type="InterPro" id="IPR015205">
    <property type="entry name" value="Tower_dom"/>
</dbReference>
<feature type="compositionally biased region" description="Polar residues" evidence="6">
    <location>
        <begin position="2981"/>
        <end position="2990"/>
    </location>
</feature>
<reference evidence="8 9" key="1">
    <citation type="submission" date="2021-06" db="EMBL/GenBank/DDBJ databases">
        <authorList>
            <person name="Palmer J.M."/>
        </authorList>
    </citation>
    <scope>NUCLEOTIDE SEQUENCE [LARGE SCALE GENOMIC DNA]</scope>
    <source>
        <strain evidence="8 9">MEX-2019</strain>
        <tissue evidence="8">Muscle</tissue>
    </source>
</reference>
<feature type="region of interest" description="Disordered" evidence="6">
    <location>
        <begin position="1919"/>
        <end position="1945"/>
    </location>
</feature>
<evidence type="ECO:0000256" key="2">
    <source>
        <dbReference type="ARBA" id="ARBA00022763"/>
    </source>
</evidence>
<evidence type="ECO:0000256" key="6">
    <source>
        <dbReference type="SAM" id="MobiDB-lite"/>
    </source>
</evidence>
<feature type="region of interest" description="Disordered" evidence="6">
    <location>
        <begin position="3037"/>
        <end position="3061"/>
    </location>
</feature>
<feature type="region of interest" description="Disordered" evidence="6">
    <location>
        <begin position="683"/>
        <end position="728"/>
    </location>
</feature>
<dbReference type="Pfam" id="PF00634">
    <property type="entry name" value="BRCA2"/>
    <property type="match status" value="4"/>
</dbReference>
<dbReference type="InterPro" id="IPR036315">
    <property type="entry name" value="BRCA2_hlx_sf"/>
</dbReference>
<dbReference type="Pfam" id="PF09169">
    <property type="entry name" value="BRCA-2_helical"/>
    <property type="match status" value="1"/>
</dbReference>
<dbReference type="PIRSF" id="PIRSF002397">
    <property type="entry name" value="BRCA2"/>
    <property type="match status" value="1"/>
</dbReference>
<keyword evidence="5" id="KW-0234">DNA repair</keyword>
<evidence type="ECO:0000256" key="1">
    <source>
        <dbReference type="ARBA" id="ARBA00022737"/>
    </source>
</evidence>
<dbReference type="Pfam" id="PF21318">
    <property type="entry name" value="BRCA2DBD_OB2"/>
    <property type="match status" value="1"/>
</dbReference>
<dbReference type="PANTHER" id="PTHR11289:SF0">
    <property type="entry name" value="BREAST CANCER TYPE 2 SUSCEPTIBILITY PROTEIN"/>
    <property type="match status" value="1"/>
</dbReference>
<dbReference type="InterPro" id="IPR048262">
    <property type="entry name" value="BRCA2_OB_2_dom"/>
</dbReference>
<dbReference type="InterPro" id="IPR015525">
    <property type="entry name" value="BRCA2"/>
</dbReference>
<dbReference type="Gene3D" id="6.10.70.10">
    <property type="match status" value="1"/>
</dbReference>
<keyword evidence="2" id="KW-0227">DNA damage</keyword>
<dbReference type="PROSITE" id="PS50138">
    <property type="entry name" value="BRCA2_REPEAT"/>
    <property type="match status" value="10"/>
</dbReference>
<dbReference type="PANTHER" id="PTHR11289">
    <property type="entry name" value="BREAST CANCER TYPE 2 SUSCEPTIBILITY PROTEIN BRCA2"/>
    <property type="match status" value="1"/>
</dbReference>
<dbReference type="InterPro" id="IPR015187">
    <property type="entry name" value="BRCA2_OB_1"/>
</dbReference>
<organism evidence="8 9">
    <name type="scientific">Crenichthys baileyi</name>
    <name type="common">White River springfish</name>
    <dbReference type="NCBI Taxonomy" id="28760"/>
    <lineage>
        <taxon>Eukaryota</taxon>
        <taxon>Metazoa</taxon>
        <taxon>Chordata</taxon>
        <taxon>Craniata</taxon>
        <taxon>Vertebrata</taxon>
        <taxon>Euteleostomi</taxon>
        <taxon>Actinopterygii</taxon>
        <taxon>Neopterygii</taxon>
        <taxon>Teleostei</taxon>
        <taxon>Neoteleostei</taxon>
        <taxon>Acanthomorphata</taxon>
        <taxon>Ovalentaria</taxon>
        <taxon>Atherinomorphae</taxon>
        <taxon>Cyprinodontiformes</taxon>
        <taxon>Goodeidae</taxon>
        <taxon>Crenichthys</taxon>
    </lineage>
</organism>
<dbReference type="GO" id="GO:0003677">
    <property type="term" value="F:DNA binding"/>
    <property type="evidence" value="ECO:0007669"/>
    <property type="project" value="UniProtKB-KW"/>
</dbReference>
<feature type="region of interest" description="Disordered" evidence="6">
    <location>
        <begin position="2218"/>
        <end position="2237"/>
    </location>
</feature>
<comment type="caution">
    <text evidence="8">The sequence shown here is derived from an EMBL/GenBank/DDBJ whole genome shotgun (WGS) entry which is preliminary data.</text>
</comment>
<feature type="compositionally biased region" description="Polar residues" evidence="6">
    <location>
        <begin position="649"/>
        <end position="660"/>
    </location>
</feature>
<dbReference type="SMART" id="SM01341">
    <property type="entry name" value="Tower"/>
    <property type="match status" value="1"/>
</dbReference>
<feature type="compositionally biased region" description="Basic and acidic residues" evidence="6">
    <location>
        <begin position="683"/>
        <end position="695"/>
    </location>
</feature>
<feature type="compositionally biased region" description="Basic and acidic residues" evidence="6">
    <location>
        <begin position="629"/>
        <end position="639"/>
    </location>
</feature>
<keyword evidence="3" id="KW-0238">DNA-binding</keyword>
<feature type="compositionally biased region" description="Basic and acidic residues" evidence="6">
    <location>
        <begin position="1760"/>
        <end position="1769"/>
    </location>
</feature>
<evidence type="ECO:0000259" key="7">
    <source>
        <dbReference type="SMART" id="SM01341"/>
    </source>
</evidence>
<dbReference type="Pfam" id="PF22687">
    <property type="entry name" value="BRCA2_TR2"/>
    <property type="match status" value="1"/>
</dbReference>
<dbReference type="GO" id="GO:0005634">
    <property type="term" value="C:nucleus"/>
    <property type="evidence" value="ECO:0007669"/>
    <property type="project" value="TreeGrafter"/>
</dbReference>
<feature type="region of interest" description="Disordered" evidence="6">
    <location>
        <begin position="1151"/>
        <end position="1173"/>
    </location>
</feature>
<feature type="compositionally biased region" description="Basic and acidic residues" evidence="6">
    <location>
        <begin position="609"/>
        <end position="618"/>
    </location>
</feature>
<name>A0AAV9S968_9TELE</name>
<dbReference type="FunFam" id="2.40.50.140:FF:000195">
    <property type="entry name" value="Breast cancer type 2 susceptibility protein"/>
    <property type="match status" value="1"/>
</dbReference>
<evidence type="ECO:0000313" key="8">
    <source>
        <dbReference type="EMBL" id="KAK5617764.1"/>
    </source>
</evidence>
<dbReference type="GO" id="GO:0006355">
    <property type="term" value="P:regulation of DNA-templated transcription"/>
    <property type="evidence" value="ECO:0007669"/>
    <property type="project" value="TreeGrafter"/>
</dbReference>
<dbReference type="GO" id="GO:0000724">
    <property type="term" value="P:double-strand break repair via homologous recombination"/>
    <property type="evidence" value="ECO:0007669"/>
    <property type="project" value="InterPro"/>
</dbReference>
<dbReference type="Gene3D" id="2.40.50.140">
    <property type="entry name" value="Nucleic acid-binding proteins"/>
    <property type="match status" value="3"/>
</dbReference>
<feature type="compositionally biased region" description="Polar residues" evidence="6">
    <location>
        <begin position="696"/>
        <end position="717"/>
    </location>
</feature>
<dbReference type="Pfam" id="PF09104">
    <property type="entry name" value="BRCA-2_OB3"/>
    <property type="match status" value="1"/>
</dbReference>
<proteinExistence type="predicted"/>
<sequence>MDYFINNMYDGFKDEIWEELGPLDPHWFEVLTAQASLDEGNVLEIDDLCANQEGHFKAPVEKPAAESQLFSTPKVFRHRRIVSSDTEDEPSFTAAQDKETLPWTATQSPCLFQVSKHSVSGIKCAQPQREERFDVLDTPKASASYAKHISESLGAQINPDISWTSSLNTPPALPSTLILSRNDESPCPVSVAGDRNVVFVRKLFPSLSNFSFKTPKKSAVSSSSQGAVFPVASGCPDSPLKSESHWQQKVPDAAEGEEVCRADGPKNAPSDFFANSSLALRKVKPDRIKRKQIMPTNVDVCSREDLSEADNGGCSDVATANLESGGLPSTPLIKTGDPAISQWSPLSLSEISSCSVGSNMTLQGDMDSVQLPRPSSNITDSGFIRKKRKFVYIVAATKSQVEGQDSEFQKMGPSPKPSDCEQEVNTESLQVTPAKAECRRTENQRKLVGETITSSVGTKLQDIDMSQLCRDFAQEFSQMPDFKIADDTQSNFSPAACLSAMKQAKQKAMQENLPNACSSVCNNRHMPTSCQPCSVGEGTMFDSGFQTGVADITHMTSLSFGLPHLENVGQSRPLLGFKTAKHDFPSTNGSGKVKVDTELPRQRSSKGQTPDHGKEIQLHIESTSTRQSWCREKTADDSRCGQPERTPGSLPSSNASGFKTASNKGIRISFANLERAKRLFEETEDRKTLRDHGTETNHAINVNSNFSPATMKNSPTNSNPPPYDGKSVKHISSQLTASEKADVTELCTLLEEADSQFEFTQYKPAKNTQNHQDDHNPQQIQDSGSDGGKHPAVTVMNDKIPSVVENRTNGMNKYTEMSVSASLDSLSENISEDRKCLKLGEPNILPGTKDTSELENNSTVMHGEAFRTAEGNVLKVSKKCLSKARALLADLENNLTDQKPSVKQNKENAAKTEQKCNVDSDVCKKDSAFTLKESCDVGNNFENCFSKLEGVVCSSKHVVIFGDKHDTKSLKKNETDTIMCESGFRMASGKGISISARFMQEADAFFKDCHVMGHEEDKNIKAPQPPPENAVIKKSFSNLKSQQVSISKESGAGCTKLDDVNAALIAHHTKGPHLDEVEMDNKFTPALKNEDGKPSSTSKPFSVLRTSKSIDSSAFEELCPGDGFCTATGKNIFVSAAAMRKAESLLNQIHTPEEINNHPNQKEKTSKCHSDESSKIDNGGFLTVSGTKSAVSSAALKKGGFFAASGKPVVLSSEAWEKAKALFSDISLKMDNVSETAPARRDKKHEKDQSNAEIIHNCDFTTAGAVKDHVSQKSLLKVKDHLKECDHLVLAKAMQEEDALFTDLGSNSAMLDSVSKKEDLGKPFPGQKVRINFSEEVGKGCFRDTEQQKVSCGFKTASGGRVDVSFEALKRAETLLGDCVGVEEKRNAAPPESKAITLPLRNGGFQSASGKPVLLSSESLGKAKSLFSDISLGAEDPNISQTRISSKNQDSTKNTEKICCGFTTARGEKVDVLQKNLQKAKVLFKELDDLVLTKAAQDEDAFFADCDVGINNEMLGKDTKCKVNVGGSKKATVEKCYPDDKMRSNISMEAGCSRDVDKQVEQREDILPQASREFQTASGKRVAVLSEALKRAETVLREFEGIEDKTNATLPQFKATAPPLRNGGFHSASGKPIALSTEAVEKAKSFFGNITFSAEDPDFSQTKKTDGKQGSENKTEKICCGFTTARGEKVDVSQKNLQKAKFLFKELDDLALTKAMQDADDFFKKEEGWTMEGNCEILSEQTNKIPVTESGSIKGNMSKPNERETGSIYEEPKNGSIKAKQNKGSSLPMLNGGFQTASGKTVTVSCEALSKSKLLLSENKADEDRTCVSLPLSEAPVTDPGLTNGGFFAASGKPVAFSSKALQKAKTVFGDISLNAALPHTGEENVHMSEKSLLKANNLLREPAKWEGQYSFSRSANLQTPVNPELSNVKNPERTSTLKSSLTSANRKNHSGVKSFLSVADSRSDSHEEVKSRLLVCDLSSRNSIKTSEVTETNESSDPELQSLNLTGCTETQHRFFAQEALDCTKALLEDEVLVGRTLLTTAERFQLPEDQKSNGKSTEEDKRRKRRSAEDVTAQPPSKRRLLEEFARTTDGPRSSGLHPVKSCPNGLMDRGVFKYSASHHPNVTKPHSLVDARLQRSTQTHRSDPGGGRSAPSKMPAFVPPFIKNSKRDIPKNPEAEDRKRAPAFVPPFKKQRVVLQEGSLDQQEANKQHRSLLLESNSNKDAPLTKNSQSSTDVIPSVNSSITDIVINQSVPVNVRPVSSTEMLPVDDRLSRSQDMTQNIELARDMQDMRIRKKKRQTIRPLPGNLFLTKTSGVERIPLKVALNGRNPGRYSAQELYEWGVHKHVPEITCGNAESFRFNLLQFVKQETLADGGGVQLADGGWLIPSNHWTAGKEEFYKALCDTSGVDPKLISQQWVYNHYKWIVWKQASMEKSFPETIGSLCLTPDQVLLQLKYRYDVEVDHSRRPALRKIMERDDTPAKTLVLCVCEIVSRGHSLNVQSRSYTKTPKSAETKVETQFAVIQLTDGWYAIKAQLDEPLTAMLHKGQLAVGGKLIIHGAQLVGSQDACSPLEAPDSLMLKWMERKSDGGVVFRSARAEEKEARRFNSHKQKAIEMLFAKVQAEFEKEEEGNIKPQRRRQTISKQDIGNLQDGEELYEAVGDDPADLETHLNEQQLETLRTYRCSRMEKKQAELQDRYRRALEAEEHEKSCPKRDVTPVWRLCIADSRVQSSCVYQLNLWRPSSDLQSLLKEGCRFKVYNLVASDGKKRSSVEPVQLTGTKKTQFQELQASQEWLSSRFQQRVSTNFVDLQNEEFKPLCGDVDLIGYVISVIDQQGSSPAFYLVDGKLNFVKVRCFCSLSQAGLEDVLKPRVLLALSNLQLRGQSIYPTPVVYAGDLTAFSTNPKEIHLQESFYQLKNLVQCQDNFFLTAEEKLAHIVKSDGMNSVCSPSSQPQTPVSATDRRQDSKTSVTFQKPVRSLGSFTPVSSNRPAAKSSAEKDPKSLKRKTALDYLSRIPSPPPVSPLGSVVPPCVNKTFNPPRRSGTTSTLKPVQTAAPKPADSLVEDEWVNDEELAMIDTQALHVGSLF</sequence>
<dbReference type="EMBL" id="JAHHUM010000671">
    <property type="protein sequence ID" value="KAK5617764.1"/>
    <property type="molecule type" value="Genomic_DNA"/>
</dbReference>
<protein>
    <recommendedName>
        <fullName evidence="7">Tower domain-containing protein</fullName>
    </recommendedName>
</protein>
<dbReference type="InterPro" id="IPR055077">
    <property type="entry name" value="BRCA2_TR2"/>
</dbReference>